<feature type="domain" description="Exocyst complex subunit Exo70 C-terminal" evidence="5">
    <location>
        <begin position="271"/>
        <end position="638"/>
    </location>
</feature>
<dbReference type="InterPro" id="IPR046364">
    <property type="entry name" value="Exo70_C"/>
</dbReference>
<dbReference type="AlphaFoldDB" id="S8CW32"/>
<dbReference type="EMBL" id="AUSU01002252">
    <property type="protein sequence ID" value="EPS69176.1"/>
    <property type="molecule type" value="Genomic_DNA"/>
</dbReference>
<dbReference type="PANTHER" id="PTHR12542:SF127">
    <property type="entry name" value="EXOCYST COMPLEX COMPONENT EXO70C1"/>
    <property type="match status" value="1"/>
</dbReference>
<dbReference type="InterPro" id="IPR016159">
    <property type="entry name" value="Cullin_repeat-like_dom_sf"/>
</dbReference>
<comment type="caution">
    <text evidence="6">The sequence shown here is derived from an EMBL/GenBank/DDBJ whole genome shotgun (WGS) entry which is preliminary data.</text>
</comment>
<dbReference type="Gene3D" id="1.20.1280.170">
    <property type="entry name" value="Exocyst complex component Exo70"/>
    <property type="match status" value="1"/>
</dbReference>
<dbReference type="GO" id="GO:0005546">
    <property type="term" value="F:phosphatidylinositol-4,5-bisphosphate binding"/>
    <property type="evidence" value="ECO:0007669"/>
    <property type="project" value="InterPro"/>
</dbReference>
<dbReference type="InterPro" id="IPR004140">
    <property type="entry name" value="Exo70"/>
</dbReference>
<evidence type="ECO:0000256" key="3">
    <source>
        <dbReference type="RuleBase" id="RU365026"/>
    </source>
</evidence>
<dbReference type="Proteomes" id="UP000015453">
    <property type="component" value="Unassembled WGS sequence"/>
</dbReference>
<feature type="compositionally biased region" description="Basic and acidic residues" evidence="4">
    <location>
        <begin position="1"/>
        <end position="15"/>
    </location>
</feature>
<evidence type="ECO:0000259" key="5">
    <source>
        <dbReference type="Pfam" id="PF03081"/>
    </source>
</evidence>
<dbReference type="Pfam" id="PF20669">
    <property type="entry name" value="Exo70_N"/>
    <property type="match status" value="1"/>
</dbReference>
<keyword evidence="3" id="KW-0653">Protein transport</keyword>
<name>S8CW32_9LAMI</name>
<dbReference type="OrthoDB" id="1922221at2759"/>
<evidence type="ECO:0000256" key="4">
    <source>
        <dbReference type="SAM" id="MobiDB-lite"/>
    </source>
</evidence>
<feature type="non-terminal residue" evidence="6">
    <location>
        <position position="1"/>
    </location>
</feature>
<comment type="function">
    <text evidence="3">Component of the exocyst complex.</text>
</comment>
<comment type="similarity">
    <text evidence="1 3">Belongs to the EXO70 family.</text>
</comment>
<keyword evidence="3" id="KW-0268">Exocytosis</keyword>
<dbReference type="Pfam" id="PF03081">
    <property type="entry name" value="Exo70_C"/>
    <property type="match status" value="1"/>
</dbReference>
<evidence type="ECO:0000256" key="2">
    <source>
        <dbReference type="ARBA" id="ARBA00022448"/>
    </source>
</evidence>
<evidence type="ECO:0000256" key="1">
    <source>
        <dbReference type="ARBA" id="ARBA00006756"/>
    </source>
</evidence>
<feature type="region of interest" description="Disordered" evidence="4">
    <location>
        <begin position="175"/>
        <end position="196"/>
    </location>
</feature>
<evidence type="ECO:0000313" key="7">
    <source>
        <dbReference type="Proteomes" id="UP000015453"/>
    </source>
</evidence>
<dbReference type="GO" id="GO:0006887">
    <property type="term" value="P:exocytosis"/>
    <property type="evidence" value="ECO:0007669"/>
    <property type="project" value="UniProtKB-KW"/>
</dbReference>
<sequence length="653" mass="73656">EKLIADDRSQQKQDADGVENPAASNEEKESEICDSTKLEKAIPPPLDLERVSQEIEVYISALNDCRKDGGESSSAAGPDVPIVVEQYAMLVEAKIGEYDSVDSPVKWSDLTAEETASFIQAICCLSSLSKGLSDFASDFKFAYSINRIGGVLQRAMSYLEEEFKILLEDCRMRDSDSGNETKSEQNTPASESVPVAAENSFSGNSDQIFSELARLSDAMIVGGYEEECSLAYFVARRHTLEESLKKIGFEKYSIDEVQKMQWDTLEREIVTWITTFKEFTGVQFPMEKNLSETVFSGRPSTAETLFSSLCSGVMIQLLNFASAVALTKRAAEKLFKFLDIYEALRDVLPENSFPEDWRIQMKTEASIINARIGEALILIFIELENSIKADSGKTPVPGGAIHPLTRYTMNYLKYACEYRDTLNQVFKEHHHQNQIEEEEEEGDLSETTTNHHQPPPPSPFHDQLVRAMDLLDANLEAKAKLYRELSLRAIFMMNNGRYILQKARGSVEISGLMGDPWIRKRSSDLRQFHKTYTRETWSGLLNCLHPEGLNSHGKVVKPVLKERFKSFNAMFDEIHRTQAGWVVSDDQLQSELRVSISNMVIPAYRSFLGRYGQVFTPGRQTEKYVKYQADDIETCIDELFDGTAAASQGKKKL</sequence>
<dbReference type="SUPFAM" id="SSF74788">
    <property type="entry name" value="Cullin repeat-like"/>
    <property type="match status" value="1"/>
</dbReference>
<gene>
    <name evidence="6" type="ORF">M569_05589</name>
</gene>
<dbReference type="GO" id="GO:0015031">
    <property type="term" value="P:protein transport"/>
    <property type="evidence" value="ECO:0007669"/>
    <property type="project" value="UniProtKB-KW"/>
</dbReference>
<keyword evidence="2 3" id="KW-0813">Transport</keyword>
<feature type="region of interest" description="Disordered" evidence="4">
    <location>
        <begin position="1"/>
        <end position="39"/>
    </location>
</feature>
<protein>
    <recommendedName>
        <fullName evidence="3">Exocyst subunit Exo70 family protein</fullName>
    </recommendedName>
</protein>
<organism evidence="6 7">
    <name type="scientific">Genlisea aurea</name>
    <dbReference type="NCBI Taxonomy" id="192259"/>
    <lineage>
        <taxon>Eukaryota</taxon>
        <taxon>Viridiplantae</taxon>
        <taxon>Streptophyta</taxon>
        <taxon>Embryophyta</taxon>
        <taxon>Tracheophyta</taxon>
        <taxon>Spermatophyta</taxon>
        <taxon>Magnoliopsida</taxon>
        <taxon>eudicotyledons</taxon>
        <taxon>Gunneridae</taxon>
        <taxon>Pentapetalae</taxon>
        <taxon>asterids</taxon>
        <taxon>lamiids</taxon>
        <taxon>Lamiales</taxon>
        <taxon>Lentibulariaceae</taxon>
        <taxon>Genlisea</taxon>
    </lineage>
</organism>
<evidence type="ECO:0000313" key="6">
    <source>
        <dbReference type="EMBL" id="EPS69176.1"/>
    </source>
</evidence>
<keyword evidence="7" id="KW-1185">Reference proteome</keyword>
<dbReference type="GO" id="GO:0000145">
    <property type="term" value="C:exocyst"/>
    <property type="evidence" value="ECO:0007669"/>
    <property type="project" value="InterPro"/>
</dbReference>
<feature type="region of interest" description="Disordered" evidence="4">
    <location>
        <begin position="429"/>
        <end position="462"/>
    </location>
</feature>
<feature type="compositionally biased region" description="Basic and acidic residues" evidence="4">
    <location>
        <begin position="25"/>
        <end position="39"/>
    </location>
</feature>
<accession>S8CW32</accession>
<feature type="compositionally biased region" description="Acidic residues" evidence="4">
    <location>
        <begin position="435"/>
        <end position="444"/>
    </location>
</feature>
<proteinExistence type="inferred from homology"/>
<reference evidence="6 7" key="1">
    <citation type="journal article" date="2013" name="BMC Genomics">
        <title>The miniature genome of a carnivorous plant Genlisea aurea contains a low number of genes and short non-coding sequences.</title>
        <authorList>
            <person name="Leushkin E.V."/>
            <person name="Sutormin R.A."/>
            <person name="Nabieva E.R."/>
            <person name="Penin A.A."/>
            <person name="Kondrashov A.S."/>
            <person name="Logacheva M.D."/>
        </authorList>
    </citation>
    <scope>NUCLEOTIDE SEQUENCE [LARGE SCALE GENOMIC DNA]</scope>
</reference>
<dbReference type="PANTHER" id="PTHR12542">
    <property type="entry name" value="EXOCYST COMPLEX PROTEIN EXO70"/>
    <property type="match status" value="1"/>
</dbReference>